<keyword evidence="3" id="KW-0032">Aminotransferase</keyword>
<dbReference type="GO" id="GO:0006526">
    <property type="term" value="P:L-arginine biosynthetic process"/>
    <property type="evidence" value="ECO:0007669"/>
    <property type="project" value="UniProtKB-KW"/>
</dbReference>
<dbReference type="PROSITE" id="PS00600">
    <property type="entry name" value="AA_TRANSFER_CLASS_3"/>
    <property type="match status" value="1"/>
</dbReference>
<dbReference type="STRING" id="1908205.BKG60_04095"/>
<comment type="similarity">
    <text evidence="6">Belongs to the class-III pyridoxal-phosphate-dependent aminotransferase family.</text>
</comment>
<dbReference type="Gene3D" id="3.40.640.10">
    <property type="entry name" value="Type I PLP-dependent aspartate aminotransferase-like (Major domain)"/>
    <property type="match status" value="1"/>
</dbReference>
<evidence type="ECO:0000256" key="1">
    <source>
        <dbReference type="ARBA" id="ARBA00001933"/>
    </source>
</evidence>
<keyword evidence="2" id="KW-0055">Arginine biosynthesis</keyword>
<keyword evidence="4" id="KW-0808">Transferase</keyword>
<sequence length="477" mass="51924">MTEARTIRSNLLEAYRRHYNKPLAAMFDAGKCPVEAGAVGHHIIDEMGRRYLDFSAGYGVFALGHLDADVQHAAQEQLAMLASAPVQCRTAARTDLLETLADLAPGDLDCPILTGSGSESTEVAQLVARLARPGRTKMIATTTGYHGKTLGAMTVLGQPHLTDPFIAPQSASTFIPHGDLGALRAHLDDSVLLVCVEPVVGGGYVTVPPDGYLTAVRRLCDETGALMVVDEVQTGFGRTGTLFGIQREGVVPDVLIVSKAMSGGHVPMSAAIVRAPIYHAAVRNCHGALPFDTEMGTSAMACAAAATAIRKIVAEDLPGNAERMGELLINELRRVTARYPQLVCGIEGQGLMIGMRLRNSLIEQALWLQMIHRGVMTGISMNTVVKTPAMRIFPPLNIGEAEIRQLIATLEDSLAVLSRHATWRYDWANYCMVRTQFRLPRRIMRLGADMVMPAEVVAPRRRKWWWDIMTSHDATRL</sequence>
<dbReference type="RefSeq" id="WP_070947001.1">
    <property type="nucleotide sequence ID" value="NZ_MLCL01000019.1"/>
</dbReference>
<dbReference type="PANTHER" id="PTHR11986">
    <property type="entry name" value="AMINOTRANSFERASE CLASS III"/>
    <property type="match status" value="1"/>
</dbReference>
<dbReference type="GO" id="GO:0042802">
    <property type="term" value="F:identical protein binding"/>
    <property type="evidence" value="ECO:0007669"/>
    <property type="project" value="TreeGrafter"/>
</dbReference>
<dbReference type="InterPro" id="IPR015421">
    <property type="entry name" value="PyrdxlP-dep_Trfase_major"/>
</dbReference>
<dbReference type="OrthoDB" id="9801052at2"/>
<keyword evidence="8" id="KW-1185">Reference proteome</keyword>
<evidence type="ECO:0000256" key="2">
    <source>
        <dbReference type="ARBA" id="ARBA00022571"/>
    </source>
</evidence>
<comment type="caution">
    <text evidence="7">The sequence shown here is derived from an EMBL/GenBank/DDBJ whole genome shotgun (WGS) entry which is preliminary data.</text>
</comment>
<dbReference type="Gene3D" id="3.90.1150.10">
    <property type="entry name" value="Aspartate Aminotransferase, domain 1"/>
    <property type="match status" value="1"/>
</dbReference>
<dbReference type="Pfam" id="PF00202">
    <property type="entry name" value="Aminotran_3"/>
    <property type="match status" value="1"/>
</dbReference>
<dbReference type="FunFam" id="3.40.640.10:FF:000004">
    <property type="entry name" value="Acetylornithine aminotransferase"/>
    <property type="match status" value="1"/>
</dbReference>
<evidence type="ECO:0008006" key="9">
    <source>
        <dbReference type="Google" id="ProtNLM"/>
    </source>
</evidence>
<organism evidence="7 8">
    <name type="scientific">Mycobacterium syngnathidarum</name>
    <dbReference type="NCBI Taxonomy" id="1908205"/>
    <lineage>
        <taxon>Bacteria</taxon>
        <taxon>Bacillati</taxon>
        <taxon>Actinomycetota</taxon>
        <taxon>Actinomycetes</taxon>
        <taxon>Mycobacteriales</taxon>
        <taxon>Mycobacteriaceae</taxon>
        <taxon>Mycobacterium</taxon>
    </lineage>
</organism>
<evidence type="ECO:0000256" key="3">
    <source>
        <dbReference type="ARBA" id="ARBA00022576"/>
    </source>
</evidence>
<dbReference type="GO" id="GO:0030170">
    <property type="term" value="F:pyridoxal phosphate binding"/>
    <property type="evidence" value="ECO:0007669"/>
    <property type="project" value="InterPro"/>
</dbReference>
<evidence type="ECO:0000256" key="4">
    <source>
        <dbReference type="ARBA" id="ARBA00022679"/>
    </source>
</evidence>
<evidence type="ECO:0000313" key="7">
    <source>
        <dbReference type="EMBL" id="OHT87164.1"/>
    </source>
</evidence>
<dbReference type="InterPro" id="IPR005814">
    <property type="entry name" value="Aminotrans_3"/>
</dbReference>
<dbReference type="Proteomes" id="UP000179636">
    <property type="component" value="Unassembled WGS sequence"/>
</dbReference>
<evidence type="ECO:0000313" key="8">
    <source>
        <dbReference type="Proteomes" id="UP000179636"/>
    </source>
</evidence>
<keyword evidence="5 6" id="KW-0663">Pyridoxal phosphate</keyword>
<dbReference type="GO" id="GO:0008483">
    <property type="term" value="F:transaminase activity"/>
    <property type="evidence" value="ECO:0007669"/>
    <property type="project" value="UniProtKB-KW"/>
</dbReference>
<dbReference type="InterPro" id="IPR050103">
    <property type="entry name" value="Class-III_PLP-dep_AT"/>
</dbReference>
<reference evidence="7 8" key="1">
    <citation type="submission" date="2016-10" db="EMBL/GenBank/DDBJ databases">
        <title>Evaluation of Human, Animal and Environmental Mycobacterium chelonae Isolates by Core Genome Phylogenomic Analysis, Targeted Gene Comparison, and Anti-microbial Susceptibility Patterns: A Tale of Mistaken Identities.</title>
        <authorList>
            <person name="Fogelson S.B."/>
            <person name="Camus A.C."/>
            <person name="Lorenz W."/>
            <person name="Vasireddy R."/>
            <person name="Vasireddy S."/>
            <person name="Smith T."/>
            <person name="Brown-Elliott B.A."/>
            <person name="Wallace R.J.Jr."/>
            <person name="Hasan N.A."/>
            <person name="Reischl U."/>
            <person name="Sanchez S."/>
        </authorList>
    </citation>
    <scope>NUCLEOTIDE SEQUENCE [LARGE SCALE GENOMIC DNA]</scope>
    <source>
        <strain evidence="7 8">24999</strain>
    </source>
</reference>
<proteinExistence type="inferred from homology"/>
<dbReference type="InterPro" id="IPR049704">
    <property type="entry name" value="Aminotrans_3_PPA_site"/>
</dbReference>
<accession>A0A1Q9WGD3</accession>
<protein>
    <recommendedName>
        <fullName evidence="9">Aspartate aminotransferase family protein</fullName>
    </recommendedName>
</protein>
<name>A0A1S1JRL7_9MYCO</name>
<dbReference type="SUPFAM" id="SSF53383">
    <property type="entry name" value="PLP-dependent transferases"/>
    <property type="match status" value="1"/>
</dbReference>
<dbReference type="InterPro" id="IPR015424">
    <property type="entry name" value="PyrdxlP-dep_Trfase"/>
</dbReference>
<dbReference type="AlphaFoldDB" id="A0A1S1JRL7"/>
<evidence type="ECO:0000256" key="6">
    <source>
        <dbReference type="RuleBase" id="RU003560"/>
    </source>
</evidence>
<gene>
    <name evidence="7" type="ORF">BKG61_28145</name>
</gene>
<evidence type="ECO:0000256" key="5">
    <source>
        <dbReference type="ARBA" id="ARBA00022898"/>
    </source>
</evidence>
<accession>A0A1S1JRL7</accession>
<comment type="cofactor">
    <cofactor evidence="1">
        <name>pyridoxal 5'-phosphate</name>
        <dbReference type="ChEBI" id="CHEBI:597326"/>
    </cofactor>
</comment>
<dbReference type="InterPro" id="IPR015422">
    <property type="entry name" value="PyrdxlP-dep_Trfase_small"/>
</dbReference>
<dbReference type="PANTHER" id="PTHR11986:SF79">
    <property type="entry name" value="ACETYLORNITHINE AMINOTRANSFERASE, MITOCHONDRIAL"/>
    <property type="match status" value="1"/>
</dbReference>
<dbReference type="EMBL" id="MLHV01000044">
    <property type="protein sequence ID" value="OHT87164.1"/>
    <property type="molecule type" value="Genomic_DNA"/>
</dbReference>
<keyword evidence="2" id="KW-0028">Amino-acid biosynthesis</keyword>